<dbReference type="RefSeq" id="WP_369059087.1">
    <property type="nucleotide sequence ID" value="NZ_CP158375.1"/>
</dbReference>
<dbReference type="Gene3D" id="2.60.120.260">
    <property type="entry name" value="Galactose-binding domain-like"/>
    <property type="match status" value="1"/>
</dbReference>
<dbReference type="AlphaFoldDB" id="A0AB39KS43"/>
<organism evidence="1">
    <name type="scientific">Caulobacter sp. 73W</name>
    <dbReference type="NCBI Taxonomy" id="3161137"/>
    <lineage>
        <taxon>Bacteria</taxon>
        <taxon>Pseudomonadati</taxon>
        <taxon>Pseudomonadota</taxon>
        <taxon>Alphaproteobacteria</taxon>
        <taxon>Caulobacterales</taxon>
        <taxon>Caulobacteraceae</taxon>
        <taxon>Caulobacter</taxon>
    </lineage>
</organism>
<name>A0AB39KS43_9CAUL</name>
<gene>
    <name evidence="1" type="ORF">ABOZ73_15845</name>
</gene>
<evidence type="ECO:0000313" key="1">
    <source>
        <dbReference type="EMBL" id="XDO96233.1"/>
    </source>
</evidence>
<dbReference type="EMBL" id="CP158375">
    <property type="protein sequence ID" value="XDO96233.1"/>
    <property type="molecule type" value="Genomic_DNA"/>
</dbReference>
<accession>A0AB39KS43</accession>
<proteinExistence type="predicted"/>
<protein>
    <submittedName>
        <fullName evidence="1">Uncharacterized protein</fullName>
    </submittedName>
</protein>
<reference evidence="1" key="1">
    <citation type="submission" date="2024-06" db="EMBL/GenBank/DDBJ databases">
        <title>Caulobacter inopinatus, sp. nov.</title>
        <authorList>
            <person name="Donachie S.P."/>
        </authorList>
    </citation>
    <scope>NUCLEOTIDE SEQUENCE</scope>
    <source>
        <strain evidence="1">73W</strain>
    </source>
</reference>
<sequence length="495" mass="53350">MAAPQATSKSNHISFRAGRAPHNLDLWSSPATDSASIVCSGLPVPRFILTWIWFLLALCGATAASGQIANPGFETDKAGAPPSAPWRAFGAGYTAEVTGQDPGKDARSVRLSFAGSANSNASFGRVSQVISAVPYRGRRVALRALARVPRPSAGSAGLWLRIDAKGQAVFNDNMLDRPVASVEWKPYEIEAEVPVDADQIVVGLLLQGAGDVFADAYELRDLGASGVGAEAARTLSKQETINLAAFGRAYGYARYFQPTAAGADWDSLALAGVLAVQDARSVGQLAAAIQKVLRPFAPEVKVWPASTRAPSQELAPGERVRFRHRGLGPQTSAARKTVYETHTEVVSKAEMFATDLPGGLRLSMPLGNVPPSAIGPVRLEKPDGFRPTGDDRITRIADVIIAWNVPQHFYPYFEQVDTDWLEQLERSLREASEARDAEAFTQVLNRTRRRSQRWPWLCRRAAASIGIRSRMVRLDRGSAGCQHNASRGGPQAAAM</sequence>